<evidence type="ECO:0000313" key="2">
    <source>
        <dbReference type="EMBL" id="AMS02705.1"/>
    </source>
</evidence>
<keyword evidence="1 2" id="KW-0378">Hydrolase</keyword>
<gene>
    <name evidence="2" type="primary">161</name>
    <name evidence="2" type="ORF">SEA_YVONNETASTIC_161</name>
</gene>
<keyword evidence="3" id="KW-1185">Reference proteome</keyword>
<dbReference type="RefSeq" id="YP_009301215.1">
    <property type="nucleotide sequence ID" value="NC_031230.1"/>
</dbReference>
<dbReference type="InterPro" id="IPR029058">
    <property type="entry name" value="AB_hydrolase_fold"/>
</dbReference>
<organism evidence="2 3">
    <name type="scientific">Gordonia phage Yvonnetastic</name>
    <dbReference type="NCBI Taxonomy" id="1821566"/>
    <lineage>
        <taxon>Viruses</taxon>
        <taxon>Duplodnaviria</taxon>
        <taxon>Heunggongvirae</taxon>
        <taxon>Uroviricota</taxon>
        <taxon>Caudoviricetes</taxon>
        <taxon>Yvonnevirus</taxon>
        <taxon>Yvonnevirus yvonnetastic</taxon>
        <taxon>Gordonia virus Yvonnetastic</taxon>
    </lineage>
</organism>
<dbReference type="GeneID" id="29125123"/>
<evidence type="ECO:0000313" key="3">
    <source>
        <dbReference type="Proteomes" id="UP000201371"/>
    </source>
</evidence>
<dbReference type="EMBL" id="KU963248">
    <property type="protein sequence ID" value="AMS02705.1"/>
    <property type="molecule type" value="Genomic_DNA"/>
</dbReference>
<dbReference type="Gene3D" id="3.40.50.1820">
    <property type="entry name" value="alpha/beta hydrolase"/>
    <property type="match status" value="1"/>
</dbReference>
<dbReference type="GO" id="GO:0016787">
    <property type="term" value="F:hydrolase activity"/>
    <property type="evidence" value="ECO:0007669"/>
    <property type="project" value="UniProtKB-KW"/>
</dbReference>
<dbReference type="Pfam" id="PF01083">
    <property type="entry name" value="Cutinase"/>
    <property type="match status" value="1"/>
</dbReference>
<evidence type="ECO:0000256" key="1">
    <source>
        <dbReference type="ARBA" id="ARBA00022801"/>
    </source>
</evidence>
<name>A0A142K9C2_9CAUD</name>
<accession>A0A142K9C2</accession>
<sequence>MKKFNILFAVLVMMSTLVTGLGLSFFTAGEARAACPGAAYFAVGGNGDNRSANVPGIPAGAWVHRVGYPADVLQGDNARRVAMSNLNRAARDLRRACPGARIKVRAYSLGASAASRAVDFWQTEPYMARNTDATYYGNPRRQNHRGYGGIELGLPNLGFYTMWGARHNGPIPILDVCRLGQDAICDSSIPHLRDPGHALRAWQGYFGRGHWY</sequence>
<protein>
    <submittedName>
        <fullName evidence="2">Serine hydrolase</fullName>
    </submittedName>
</protein>
<reference evidence="3" key="1">
    <citation type="submission" date="2016-03" db="EMBL/GenBank/DDBJ databases">
        <authorList>
            <person name="Ploux O."/>
        </authorList>
    </citation>
    <scope>NUCLEOTIDE SEQUENCE [LARGE SCALE GENOMIC DNA]</scope>
</reference>
<dbReference type="SUPFAM" id="SSF53474">
    <property type="entry name" value="alpha/beta-Hydrolases"/>
    <property type="match status" value="1"/>
</dbReference>
<proteinExistence type="predicted"/>
<dbReference type="Proteomes" id="UP000201371">
    <property type="component" value="Segment"/>
</dbReference>
<dbReference type="OrthoDB" id="8125at10239"/>
<dbReference type="KEGG" id="vg:29125123"/>
<dbReference type="InterPro" id="IPR000675">
    <property type="entry name" value="Cutinase/axe"/>
</dbReference>